<dbReference type="AlphaFoldDB" id="A0A6C0LQR3"/>
<dbReference type="InterPro" id="IPR013762">
    <property type="entry name" value="Integrase-like_cat_sf"/>
</dbReference>
<name>A0A6C0LQR3_9ZZZZ</name>
<evidence type="ECO:0000256" key="1">
    <source>
        <dbReference type="ARBA" id="ARBA00023172"/>
    </source>
</evidence>
<reference evidence="3" key="1">
    <citation type="journal article" date="2020" name="Nature">
        <title>Giant virus diversity and host interactions through global metagenomics.</title>
        <authorList>
            <person name="Schulz F."/>
            <person name="Roux S."/>
            <person name="Paez-Espino D."/>
            <person name="Jungbluth S."/>
            <person name="Walsh D.A."/>
            <person name="Denef V.J."/>
            <person name="McMahon K.D."/>
            <person name="Konstantinidis K.T."/>
            <person name="Eloe-Fadrosh E.A."/>
            <person name="Kyrpides N.C."/>
            <person name="Woyke T."/>
        </authorList>
    </citation>
    <scope>NUCLEOTIDE SEQUENCE</scope>
    <source>
        <strain evidence="3">GVMAG-M-3300027963-41</strain>
    </source>
</reference>
<feature type="compositionally biased region" description="Basic residues" evidence="2">
    <location>
        <begin position="325"/>
        <end position="341"/>
    </location>
</feature>
<evidence type="ECO:0008006" key="4">
    <source>
        <dbReference type="Google" id="ProtNLM"/>
    </source>
</evidence>
<dbReference type="Gene3D" id="1.10.443.10">
    <property type="entry name" value="Intergrase catalytic core"/>
    <property type="match status" value="1"/>
</dbReference>
<evidence type="ECO:0000313" key="3">
    <source>
        <dbReference type="EMBL" id="QHU31924.1"/>
    </source>
</evidence>
<proteinExistence type="predicted"/>
<dbReference type="GO" id="GO:0015074">
    <property type="term" value="P:DNA integration"/>
    <property type="evidence" value="ECO:0007669"/>
    <property type="project" value="InterPro"/>
</dbReference>
<feature type="region of interest" description="Disordered" evidence="2">
    <location>
        <begin position="325"/>
        <end position="347"/>
    </location>
</feature>
<evidence type="ECO:0000256" key="2">
    <source>
        <dbReference type="SAM" id="MobiDB-lite"/>
    </source>
</evidence>
<dbReference type="GO" id="GO:0006310">
    <property type="term" value="P:DNA recombination"/>
    <property type="evidence" value="ECO:0007669"/>
    <property type="project" value="UniProtKB-KW"/>
</dbReference>
<accession>A0A6C0LQR3</accession>
<organism evidence="3">
    <name type="scientific">viral metagenome</name>
    <dbReference type="NCBI Taxonomy" id="1070528"/>
    <lineage>
        <taxon>unclassified sequences</taxon>
        <taxon>metagenomes</taxon>
        <taxon>organismal metagenomes</taxon>
    </lineage>
</organism>
<dbReference type="InterPro" id="IPR011010">
    <property type="entry name" value="DNA_brk_join_enz"/>
</dbReference>
<protein>
    <recommendedName>
        <fullName evidence="4">Tyr recombinase domain-containing protein</fullName>
    </recommendedName>
</protein>
<dbReference type="GO" id="GO:0003677">
    <property type="term" value="F:DNA binding"/>
    <property type="evidence" value="ECO:0007669"/>
    <property type="project" value="InterPro"/>
</dbReference>
<sequence>MDRFNQVLDKAFPNVKTKENYKSRLRGLTKTLNEADPLVILKAPDTYYPKLQTLYPSFSTRKNMLTLILVLFREDQALKTENPAAAAKWKQYHDDLVRIQEAKVRRSEPEDKQVKQYTSYEEITEKYRELKTKTPHNTLKTSQQFLLLSILVHLRPKRADLGAVKVYNEDDPRKTDENYIVLRTEGTSYLVMNLYKTSKYYQTVEEDLPDELVKDLRTSLGRHPRNYIFTKENGEPMSNNTYSVFVKHTFEELFGRSTGVSLLRHIYITEKLDFDDMTIQEQEDEAKLMLHTSGLQRRYKWPKKVICPKLCAPYMKIDTTPKTRKFKRKLMTKKPTKKTRDRRSPQH</sequence>
<dbReference type="SUPFAM" id="SSF56349">
    <property type="entry name" value="DNA breaking-rejoining enzymes"/>
    <property type="match status" value="1"/>
</dbReference>
<dbReference type="EMBL" id="MN740534">
    <property type="protein sequence ID" value="QHU31924.1"/>
    <property type="molecule type" value="Genomic_DNA"/>
</dbReference>
<keyword evidence="1" id="KW-0233">DNA recombination</keyword>